<proteinExistence type="predicted"/>
<gene>
    <name evidence="1" type="ORF">RchiOBHm_Chr6g0277651</name>
</gene>
<keyword evidence="1" id="KW-0012">Acyltransferase</keyword>
<dbReference type="Gramene" id="PRQ24908">
    <property type="protein sequence ID" value="PRQ24908"/>
    <property type="gene ID" value="RchiOBHm_Chr6g0277651"/>
</dbReference>
<dbReference type="Proteomes" id="UP000238479">
    <property type="component" value="Chromosome 6"/>
</dbReference>
<evidence type="ECO:0000313" key="1">
    <source>
        <dbReference type="EMBL" id="PRQ24908.1"/>
    </source>
</evidence>
<name>A0A2P6PSJ5_ROSCH</name>
<keyword evidence="1" id="KW-0808">Transferase</keyword>
<dbReference type="EC" id="2.3.1.16" evidence="1"/>
<evidence type="ECO:0000313" key="2">
    <source>
        <dbReference type="Proteomes" id="UP000238479"/>
    </source>
</evidence>
<dbReference type="STRING" id="74649.A0A2P6PSJ5"/>
<dbReference type="AlphaFoldDB" id="A0A2P6PSJ5"/>
<dbReference type="EMBL" id="PDCK01000044">
    <property type="protein sequence ID" value="PRQ24908.1"/>
    <property type="molecule type" value="Genomic_DNA"/>
</dbReference>
<keyword evidence="2" id="KW-1185">Reference proteome</keyword>
<sequence>MTDLAKLKLAFKSDGTTTAVLLMKRSVAIQKGLPIIGVFRYDIVVLLNNC</sequence>
<accession>A0A2P6PSJ5</accession>
<dbReference type="GO" id="GO:0003988">
    <property type="term" value="F:acetyl-CoA C-acyltransferase activity"/>
    <property type="evidence" value="ECO:0007669"/>
    <property type="project" value="UniProtKB-EC"/>
</dbReference>
<protein>
    <submittedName>
        <fullName evidence="1">Putative acetyl-CoA C-acyltransferase</fullName>
        <ecNumber evidence="1">2.3.1.16</ecNumber>
    </submittedName>
</protein>
<organism evidence="1 2">
    <name type="scientific">Rosa chinensis</name>
    <name type="common">China rose</name>
    <dbReference type="NCBI Taxonomy" id="74649"/>
    <lineage>
        <taxon>Eukaryota</taxon>
        <taxon>Viridiplantae</taxon>
        <taxon>Streptophyta</taxon>
        <taxon>Embryophyta</taxon>
        <taxon>Tracheophyta</taxon>
        <taxon>Spermatophyta</taxon>
        <taxon>Magnoliopsida</taxon>
        <taxon>eudicotyledons</taxon>
        <taxon>Gunneridae</taxon>
        <taxon>Pentapetalae</taxon>
        <taxon>rosids</taxon>
        <taxon>fabids</taxon>
        <taxon>Rosales</taxon>
        <taxon>Rosaceae</taxon>
        <taxon>Rosoideae</taxon>
        <taxon>Rosoideae incertae sedis</taxon>
        <taxon>Rosa</taxon>
    </lineage>
</organism>
<reference evidence="1 2" key="1">
    <citation type="journal article" date="2018" name="Nat. Genet.">
        <title>The Rosa genome provides new insights in the design of modern roses.</title>
        <authorList>
            <person name="Bendahmane M."/>
        </authorList>
    </citation>
    <scope>NUCLEOTIDE SEQUENCE [LARGE SCALE GENOMIC DNA]</scope>
    <source>
        <strain evidence="2">cv. Old Blush</strain>
    </source>
</reference>
<comment type="caution">
    <text evidence="1">The sequence shown here is derived from an EMBL/GenBank/DDBJ whole genome shotgun (WGS) entry which is preliminary data.</text>
</comment>